<reference evidence="4" key="1">
    <citation type="submission" date="2021-06" db="EMBL/GenBank/DDBJ databases">
        <authorList>
            <person name="Hodson N. C."/>
            <person name="Mongue J. A."/>
            <person name="Jaron S. K."/>
        </authorList>
    </citation>
    <scope>NUCLEOTIDE SEQUENCE</scope>
</reference>
<dbReference type="GO" id="GO:0048471">
    <property type="term" value="C:perinuclear region of cytoplasm"/>
    <property type="evidence" value="ECO:0007669"/>
    <property type="project" value="TreeGrafter"/>
</dbReference>
<dbReference type="Pfam" id="PF04818">
    <property type="entry name" value="CID"/>
    <property type="match status" value="1"/>
</dbReference>
<dbReference type="PANTHER" id="PTHR12323">
    <property type="entry name" value="SR-RELATED CTD ASSOCIATED FACTOR 6"/>
    <property type="match status" value="1"/>
</dbReference>
<feature type="non-terminal residue" evidence="4">
    <location>
        <position position="1"/>
    </location>
</feature>
<name>A0A8J2LE82_9HEXA</name>
<dbReference type="Proteomes" id="UP000708208">
    <property type="component" value="Unassembled WGS sequence"/>
</dbReference>
<evidence type="ECO:0000256" key="1">
    <source>
        <dbReference type="SAM" id="Coils"/>
    </source>
</evidence>
<accession>A0A8J2LE82</accession>
<dbReference type="AlphaFoldDB" id="A0A8J2LE82"/>
<dbReference type="PROSITE" id="PS51391">
    <property type="entry name" value="CID"/>
    <property type="match status" value="1"/>
</dbReference>
<feature type="domain" description="CID" evidence="3">
    <location>
        <begin position="158"/>
        <end position="234"/>
    </location>
</feature>
<comment type="caution">
    <text evidence="4">The sequence shown here is derived from an EMBL/GenBank/DDBJ whole genome shotgun (WGS) entry which is preliminary data.</text>
</comment>
<evidence type="ECO:0000259" key="3">
    <source>
        <dbReference type="PROSITE" id="PS51391"/>
    </source>
</evidence>
<feature type="compositionally biased region" description="Basic and acidic residues" evidence="2">
    <location>
        <begin position="65"/>
        <end position="74"/>
    </location>
</feature>
<proteinExistence type="predicted"/>
<keyword evidence="1" id="KW-0175">Coiled coil</keyword>
<evidence type="ECO:0000256" key="2">
    <source>
        <dbReference type="SAM" id="MobiDB-lite"/>
    </source>
</evidence>
<gene>
    <name evidence="4" type="ORF">AFUS01_LOCUS31276</name>
</gene>
<dbReference type="GO" id="GO:0006874">
    <property type="term" value="P:intracellular calcium ion homeostasis"/>
    <property type="evidence" value="ECO:0007669"/>
    <property type="project" value="TreeGrafter"/>
</dbReference>
<feature type="region of interest" description="Disordered" evidence="2">
    <location>
        <begin position="62"/>
        <end position="93"/>
    </location>
</feature>
<dbReference type="PANTHER" id="PTHR12323:SF0">
    <property type="entry name" value="CALCIUM HOMEOSTASIS ENDOPLASMIC RETICULUM PROTEIN"/>
    <property type="match status" value="1"/>
</dbReference>
<dbReference type="OrthoDB" id="21470at2759"/>
<dbReference type="EMBL" id="CAJVCH010493836">
    <property type="protein sequence ID" value="CAG7820908.1"/>
    <property type="molecule type" value="Genomic_DNA"/>
</dbReference>
<dbReference type="InterPro" id="IPR006569">
    <property type="entry name" value="CID_dom"/>
</dbReference>
<evidence type="ECO:0000313" key="4">
    <source>
        <dbReference type="EMBL" id="CAG7820908.1"/>
    </source>
</evidence>
<sequence>SKFDIRPPGPNNFERGPGNFDRKPGQSRFDAGPSINFEPRPNFDPRLGNQIQQATLLPQGFKVEPGLDKPEPRIDSNQAAFGPGSASVTPNPPTVVVPTPAINVEVLTKQKIALEEQIRQSEQNLAAQQQVLLTSQQTQIDDAIRQVQDTEMSQLAAELNVDLVEFDMVLQPIIESCTKDAISGGKSWIFTHSSTPRHYHLITSFLLKKTMDPAVAFNQRLHIIYLVNDVLHHW</sequence>
<keyword evidence="5" id="KW-1185">Reference proteome</keyword>
<feature type="region of interest" description="Disordered" evidence="2">
    <location>
        <begin position="1"/>
        <end position="47"/>
    </location>
</feature>
<evidence type="ECO:0000313" key="5">
    <source>
        <dbReference type="Proteomes" id="UP000708208"/>
    </source>
</evidence>
<organism evidence="4 5">
    <name type="scientific">Allacma fusca</name>
    <dbReference type="NCBI Taxonomy" id="39272"/>
    <lineage>
        <taxon>Eukaryota</taxon>
        <taxon>Metazoa</taxon>
        <taxon>Ecdysozoa</taxon>
        <taxon>Arthropoda</taxon>
        <taxon>Hexapoda</taxon>
        <taxon>Collembola</taxon>
        <taxon>Symphypleona</taxon>
        <taxon>Sminthuridae</taxon>
        <taxon>Allacma</taxon>
    </lineage>
</organism>
<feature type="coiled-coil region" evidence="1">
    <location>
        <begin position="104"/>
        <end position="131"/>
    </location>
</feature>
<protein>
    <recommendedName>
        <fullName evidence="3">CID domain-containing protein</fullName>
    </recommendedName>
</protein>